<comment type="caution">
    <text evidence="1">The sequence shown here is derived from an EMBL/GenBank/DDBJ whole genome shotgun (WGS) entry which is preliminary data.</text>
</comment>
<keyword evidence="2" id="KW-1185">Reference proteome</keyword>
<sequence length="52" mass="5367">MRGITAMFGGDPVSGVHDLADFGLQVPTVALAIALGVVLSDTWRTRHGTSDG</sequence>
<dbReference type="RefSeq" id="WP_254180218.1">
    <property type="nucleotide sequence ID" value="NZ_JANARS010000002.1"/>
</dbReference>
<accession>A0ABT1KT92</accession>
<protein>
    <submittedName>
        <fullName evidence="1">Uncharacterized protein</fullName>
    </submittedName>
</protein>
<organism evidence="1 2">
    <name type="scientific">Nocardioides pinisoli</name>
    <dbReference type="NCBI Taxonomy" id="2950279"/>
    <lineage>
        <taxon>Bacteria</taxon>
        <taxon>Bacillati</taxon>
        <taxon>Actinomycetota</taxon>
        <taxon>Actinomycetes</taxon>
        <taxon>Propionibacteriales</taxon>
        <taxon>Nocardioidaceae</taxon>
        <taxon>Nocardioides</taxon>
    </lineage>
</organism>
<evidence type="ECO:0000313" key="2">
    <source>
        <dbReference type="Proteomes" id="UP001204524"/>
    </source>
</evidence>
<reference evidence="1 2" key="1">
    <citation type="submission" date="2022-06" db="EMBL/GenBank/DDBJ databases">
        <authorList>
            <person name="So Y."/>
        </authorList>
    </citation>
    <scope>NUCLEOTIDE SEQUENCE [LARGE SCALE GENOMIC DNA]</scope>
    <source>
        <strain evidence="1 2">STR3</strain>
    </source>
</reference>
<evidence type="ECO:0000313" key="1">
    <source>
        <dbReference type="EMBL" id="MCP3420975.1"/>
    </source>
</evidence>
<gene>
    <name evidence="1" type="ORF">NCI01_04140</name>
</gene>
<proteinExistence type="predicted"/>
<dbReference type="EMBL" id="JANARS010000002">
    <property type="protein sequence ID" value="MCP3420975.1"/>
    <property type="molecule type" value="Genomic_DNA"/>
</dbReference>
<name>A0ABT1KT92_9ACTN</name>
<dbReference type="Proteomes" id="UP001204524">
    <property type="component" value="Unassembled WGS sequence"/>
</dbReference>